<keyword evidence="2" id="KW-1185">Reference proteome</keyword>
<evidence type="ECO:0000313" key="2">
    <source>
        <dbReference type="Proteomes" id="UP001178507"/>
    </source>
</evidence>
<gene>
    <name evidence="1" type="ORF">EVOR1521_LOCUS15414</name>
</gene>
<reference evidence="1" key="1">
    <citation type="submission" date="2023-08" db="EMBL/GenBank/DDBJ databases">
        <authorList>
            <person name="Chen Y."/>
            <person name="Shah S."/>
            <person name="Dougan E. K."/>
            <person name="Thang M."/>
            <person name="Chan C."/>
        </authorList>
    </citation>
    <scope>NUCLEOTIDE SEQUENCE</scope>
</reference>
<accession>A0AA36IND7</accession>
<comment type="caution">
    <text evidence="1">The sequence shown here is derived from an EMBL/GenBank/DDBJ whole genome shotgun (WGS) entry which is preliminary data.</text>
</comment>
<dbReference type="EMBL" id="CAUJNA010001964">
    <property type="protein sequence ID" value="CAJ1389879.1"/>
    <property type="molecule type" value="Genomic_DNA"/>
</dbReference>
<dbReference type="AlphaFoldDB" id="A0AA36IND7"/>
<evidence type="ECO:0000313" key="1">
    <source>
        <dbReference type="EMBL" id="CAJ1389879.1"/>
    </source>
</evidence>
<sequence>MRSRQRNGRRIEEERPWIARCFDLLTPSGFALAVSEICRCVPGSLVVIAICCNSFCTTSRHTAGRTVLRPQGNSGYVFVDEGNKLSSRVAAMLYLCAWKKLVWLVEQPDGSFLPRMPRWQTIWTNMEAFSGIFYMGAFGGPTPKRHRVWSNSKKLVDALNERAGHMSRDEQQKLASSTQLVTKYVDRNGAKRFQGKRDALRASQTYTKQFGKFLTRVAMSLHNDNTPGPKHPCDLPNDLTDFELFEKFCVQSSGEGLDRLGDGWADATWPM</sequence>
<name>A0AA36IND7_9DINO</name>
<protein>
    <submittedName>
        <fullName evidence="1">Uncharacterized protein</fullName>
    </submittedName>
</protein>
<organism evidence="1 2">
    <name type="scientific">Effrenium voratum</name>
    <dbReference type="NCBI Taxonomy" id="2562239"/>
    <lineage>
        <taxon>Eukaryota</taxon>
        <taxon>Sar</taxon>
        <taxon>Alveolata</taxon>
        <taxon>Dinophyceae</taxon>
        <taxon>Suessiales</taxon>
        <taxon>Symbiodiniaceae</taxon>
        <taxon>Effrenium</taxon>
    </lineage>
</organism>
<dbReference type="Proteomes" id="UP001178507">
    <property type="component" value="Unassembled WGS sequence"/>
</dbReference>
<proteinExistence type="predicted"/>